<dbReference type="Gene3D" id="3.40.50.10230">
    <property type="entry name" value="Cobalamin biosynthesis CobH/CbiC, precorrin-8X methylmutase"/>
    <property type="match status" value="1"/>
</dbReference>
<dbReference type="GO" id="GO:0046872">
    <property type="term" value="F:metal ion binding"/>
    <property type="evidence" value="ECO:0007669"/>
    <property type="project" value="UniProtKB-KW"/>
</dbReference>
<evidence type="ECO:0000313" key="13">
    <source>
        <dbReference type="EMBL" id="SIT75522.1"/>
    </source>
</evidence>
<evidence type="ECO:0000259" key="11">
    <source>
        <dbReference type="Pfam" id="PF02570"/>
    </source>
</evidence>
<sequence length="589" mass="60784">MNADVIKDRCPGALQPMEAADGLILRIRPPASRLVPAQARAIADLAQMHGSGMVELGSRAHLQIRGLRAQALPKVQAMLADHGLLDPDPGTEARRNILTTPLWQGDVVPDLVAALEGILAQAPVLPPKFGLAVDAGPVAVLGSASADLRVERGESGGLILRADGMMRGETVAAGELPARVLALLRWFAARRGEYRRMAALVAAGIFPPIRADEGPATATGPALAPGPVPGGFCVALPFGQIAAAGLHAIATAPLRLTPWRSILVEGAKAAPALPDLITDAEDPLLRVAACTGAPGCSHASVETRALARRLAPHVPPGRFLHVSGCAKGCAHPRAADLTLTGRDGRFDLIPGGAPMDPPARRAVAPADAADPVSTFFTEATLPHSYETDGAAIYRASFATIRAESDLARFTPEEEVVAVRMIHAAGMVELAPHIRFAPGFAQAARGALAAGAPILCDAHMVSEGITRARLPAGNPVICTLRAPEVPMLAAEIGTTRSAAAVELWRPHLAGALVAIGNAPTALFHLLNRLQDPGFPRPAAIIGCPVGFIGAAESKAALADDNPVPWMIVEGRLGGSAMAVAAVNALAGPRE</sequence>
<accession>A0A1R3WCE5</accession>
<dbReference type="Gene3D" id="3.30.413.10">
    <property type="entry name" value="Sulfite Reductase Hemoprotein, domain 1"/>
    <property type="match status" value="2"/>
</dbReference>
<reference evidence="13 14" key="1">
    <citation type="submission" date="2017-01" db="EMBL/GenBank/DDBJ databases">
        <authorList>
            <person name="Mah S.A."/>
            <person name="Swanson W.J."/>
            <person name="Moy G.W."/>
            <person name="Vacquier V.D."/>
        </authorList>
    </citation>
    <scope>NUCLEOTIDE SEQUENCE [LARGE SCALE GENOMIC DNA]</scope>
    <source>
        <strain evidence="13 14">DSM 21219</strain>
    </source>
</reference>
<dbReference type="InterPro" id="IPR006066">
    <property type="entry name" value="NO2/SO3_Rdtase_FeS/sirohaem_BS"/>
</dbReference>
<protein>
    <submittedName>
        <fullName evidence="13">Precorrin-8X methylmutase</fullName>
    </submittedName>
</protein>
<dbReference type="SUPFAM" id="SSF56014">
    <property type="entry name" value="Nitrite and sulphite reductase 4Fe-4S domain-like"/>
    <property type="match status" value="1"/>
</dbReference>
<keyword evidence="5" id="KW-0349">Heme</keyword>
<dbReference type="UniPathway" id="UPA00148"/>
<comment type="pathway">
    <text evidence="1">Cofactor biosynthesis; adenosylcobalamin biosynthesis.</text>
</comment>
<keyword evidence="6" id="KW-0479">Metal-binding</keyword>
<evidence type="ECO:0000256" key="1">
    <source>
        <dbReference type="ARBA" id="ARBA00004953"/>
    </source>
</evidence>
<dbReference type="FunFam" id="3.40.50.10230:FF:000001">
    <property type="entry name" value="Precorrin-8X methylmutase"/>
    <property type="match status" value="1"/>
</dbReference>
<evidence type="ECO:0000256" key="7">
    <source>
        <dbReference type="ARBA" id="ARBA00023002"/>
    </source>
</evidence>
<evidence type="ECO:0000259" key="12">
    <source>
        <dbReference type="Pfam" id="PF03460"/>
    </source>
</evidence>
<keyword evidence="9" id="KW-0411">Iron-sulfur</keyword>
<dbReference type="GO" id="GO:0016491">
    <property type="term" value="F:oxidoreductase activity"/>
    <property type="evidence" value="ECO:0007669"/>
    <property type="project" value="UniProtKB-KW"/>
</dbReference>
<dbReference type="PROSITE" id="PS00365">
    <property type="entry name" value="NIR_SIR"/>
    <property type="match status" value="1"/>
</dbReference>
<evidence type="ECO:0000256" key="4">
    <source>
        <dbReference type="ARBA" id="ARBA00022573"/>
    </source>
</evidence>
<dbReference type="GO" id="GO:0016993">
    <property type="term" value="F:precorrin-8X methylmutase activity"/>
    <property type="evidence" value="ECO:0007669"/>
    <property type="project" value="InterPro"/>
</dbReference>
<dbReference type="InterPro" id="IPR045854">
    <property type="entry name" value="NO2/SO3_Rdtase_4Fe4S_sf"/>
</dbReference>
<dbReference type="Proteomes" id="UP000192455">
    <property type="component" value="Unassembled WGS sequence"/>
</dbReference>
<evidence type="ECO:0000256" key="9">
    <source>
        <dbReference type="ARBA" id="ARBA00023014"/>
    </source>
</evidence>
<dbReference type="PANTHER" id="PTHR43588">
    <property type="entry name" value="COBALT-PRECORRIN-8 METHYLMUTASE"/>
    <property type="match status" value="1"/>
</dbReference>
<keyword evidence="3" id="KW-0004">4Fe-4S</keyword>
<evidence type="ECO:0000256" key="6">
    <source>
        <dbReference type="ARBA" id="ARBA00022723"/>
    </source>
</evidence>
<dbReference type="GO" id="GO:0009236">
    <property type="term" value="P:cobalamin biosynthetic process"/>
    <property type="evidence" value="ECO:0007669"/>
    <property type="project" value="UniProtKB-UniPathway"/>
</dbReference>
<feature type="domain" description="Nitrite/Sulfite reductase ferredoxin-like" evidence="12">
    <location>
        <begin position="16"/>
        <end position="81"/>
    </location>
</feature>
<keyword evidence="7" id="KW-0560">Oxidoreductase</keyword>
<dbReference type="EMBL" id="FTPS01000001">
    <property type="protein sequence ID" value="SIT75522.1"/>
    <property type="molecule type" value="Genomic_DNA"/>
</dbReference>
<keyword evidence="4" id="KW-0169">Cobalamin biosynthesis</keyword>
<evidence type="ECO:0000256" key="2">
    <source>
        <dbReference type="ARBA" id="ARBA00009774"/>
    </source>
</evidence>
<dbReference type="Gene3D" id="3.90.480.10">
    <property type="entry name" value="Sulfite Reductase Hemoprotein,Domain 2"/>
    <property type="match status" value="1"/>
</dbReference>
<evidence type="ECO:0000256" key="5">
    <source>
        <dbReference type="ARBA" id="ARBA00022617"/>
    </source>
</evidence>
<keyword evidence="14" id="KW-1185">Reference proteome</keyword>
<dbReference type="InterPro" id="IPR036588">
    <property type="entry name" value="CobH/CbiC_sf"/>
</dbReference>
<evidence type="ECO:0000256" key="10">
    <source>
        <dbReference type="ARBA" id="ARBA00023235"/>
    </source>
</evidence>
<name>A0A1R3WCE5_9RHOB</name>
<dbReference type="Pfam" id="PF03460">
    <property type="entry name" value="NIR_SIR_ferr"/>
    <property type="match status" value="1"/>
</dbReference>
<dbReference type="InterPro" id="IPR005117">
    <property type="entry name" value="NiRdtase/SiRdtase_haem-b_fer"/>
</dbReference>
<dbReference type="Pfam" id="PF02570">
    <property type="entry name" value="CbiC"/>
    <property type="match status" value="1"/>
</dbReference>
<comment type="similarity">
    <text evidence="2">Belongs to the CobH/CbiC family.</text>
</comment>
<dbReference type="InterPro" id="IPR003722">
    <property type="entry name" value="Cbl_synth_CobH/CbiC"/>
</dbReference>
<dbReference type="PANTHER" id="PTHR43588:SF1">
    <property type="entry name" value="COBALT-PRECORRIN-8 METHYLMUTASE"/>
    <property type="match status" value="1"/>
</dbReference>
<evidence type="ECO:0000256" key="3">
    <source>
        <dbReference type="ARBA" id="ARBA00022485"/>
    </source>
</evidence>
<evidence type="ECO:0000256" key="8">
    <source>
        <dbReference type="ARBA" id="ARBA00023004"/>
    </source>
</evidence>
<gene>
    <name evidence="13" type="ORF">SAMN05421849_0341</name>
</gene>
<dbReference type="STRING" id="515897.SAMN05421849_0341"/>
<dbReference type="NCBIfam" id="NF006136">
    <property type="entry name" value="PRK08285.1"/>
    <property type="match status" value="1"/>
</dbReference>
<keyword evidence="8" id="KW-0408">Iron</keyword>
<organism evidence="13 14">
    <name type="scientific">Pontibaca methylaminivorans</name>
    <dbReference type="NCBI Taxonomy" id="515897"/>
    <lineage>
        <taxon>Bacteria</taxon>
        <taxon>Pseudomonadati</taxon>
        <taxon>Pseudomonadota</taxon>
        <taxon>Alphaproteobacteria</taxon>
        <taxon>Rhodobacterales</taxon>
        <taxon>Roseobacteraceae</taxon>
        <taxon>Pontibaca</taxon>
    </lineage>
</organism>
<dbReference type="SUPFAM" id="SSF63965">
    <property type="entry name" value="Precorrin-8X methylmutase CbiC/CobH"/>
    <property type="match status" value="1"/>
</dbReference>
<dbReference type="GO" id="GO:0020037">
    <property type="term" value="F:heme binding"/>
    <property type="evidence" value="ECO:0007669"/>
    <property type="project" value="InterPro"/>
</dbReference>
<evidence type="ECO:0000313" key="14">
    <source>
        <dbReference type="Proteomes" id="UP000192455"/>
    </source>
</evidence>
<dbReference type="AlphaFoldDB" id="A0A1R3WCE5"/>
<dbReference type="SUPFAM" id="SSF55124">
    <property type="entry name" value="Nitrite/Sulfite reductase N-terminal domain-like"/>
    <property type="match status" value="1"/>
</dbReference>
<dbReference type="OrthoDB" id="7459360at2"/>
<proteinExistence type="inferred from homology"/>
<dbReference type="InterPro" id="IPR036136">
    <property type="entry name" value="Nit/Sulf_reduc_fer-like_dom_sf"/>
</dbReference>
<feature type="domain" description="Cobalamin biosynthesis precorrin-8X methylmutase CobH/CbiC" evidence="11">
    <location>
        <begin position="392"/>
        <end position="585"/>
    </location>
</feature>
<dbReference type="GO" id="GO:0051539">
    <property type="term" value="F:4 iron, 4 sulfur cluster binding"/>
    <property type="evidence" value="ECO:0007669"/>
    <property type="project" value="UniProtKB-KW"/>
</dbReference>
<keyword evidence="10" id="KW-0413">Isomerase</keyword>